<evidence type="ECO:0000259" key="4">
    <source>
        <dbReference type="Pfam" id="PF03976"/>
    </source>
</evidence>
<dbReference type="EMBL" id="QUNG01000011">
    <property type="protein sequence ID" value="REG81975.1"/>
    <property type="molecule type" value="Genomic_DNA"/>
</dbReference>
<proteinExistence type="inferred from homology"/>
<evidence type="ECO:0000256" key="1">
    <source>
        <dbReference type="ARBA" id="ARBA00009924"/>
    </source>
</evidence>
<keyword evidence="3 5" id="KW-0418">Kinase</keyword>
<organism evidence="5 6">
    <name type="scientific">Marinomonas pollencensis</name>
    <dbReference type="NCBI Taxonomy" id="491954"/>
    <lineage>
        <taxon>Bacteria</taxon>
        <taxon>Pseudomonadati</taxon>
        <taxon>Pseudomonadota</taxon>
        <taxon>Gammaproteobacteria</taxon>
        <taxon>Oceanospirillales</taxon>
        <taxon>Oceanospirillaceae</taxon>
        <taxon>Marinomonas</taxon>
    </lineage>
</organism>
<dbReference type="Pfam" id="PF03976">
    <property type="entry name" value="PPK2"/>
    <property type="match status" value="1"/>
</dbReference>
<feature type="domain" description="Polyphosphate kinase-2-related" evidence="4">
    <location>
        <begin position="27"/>
        <end position="246"/>
    </location>
</feature>
<dbReference type="OrthoDB" id="9775224at2"/>
<reference evidence="5 6" key="1">
    <citation type="submission" date="2018-08" db="EMBL/GenBank/DDBJ databases">
        <title>Genomic Encyclopedia of Type Strains, Phase III (KMG-III): the genomes of soil and plant-associated and newly described type strains.</title>
        <authorList>
            <person name="Whitman W."/>
        </authorList>
    </citation>
    <scope>NUCLEOTIDE SEQUENCE [LARGE SCALE GENOMIC DNA]</scope>
    <source>
        <strain evidence="5 6">CECT 7375</strain>
    </source>
</reference>
<dbReference type="PANTHER" id="PTHR34383:SF3">
    <property type="entry name" value="POLYPHOSPHATE:AMP PHOSPHOTRANSFERASE"/>
    <property type="match status" value="1"/>
</dbReference>
<sequence length="272" mass="32032">MFKPSKIRLESLPPSLSDVDLSQRLASKKRYKKALKQLQKRMLTVQQAYYHQGLRAIISVEGWDASGKGGAIRRLTERLDPRGFSVYSIAAPTDFEQGKHYLYRFQTRLPAQGNIAIFDRSYYGRVLVERLEGFASEREWQRAYQEINEFERLLSDDGVRIIKIFLHIDKEEQLKRFVERLNNPKKRWKLTDEDIRNRDKWSEYEEAIDEMFARTSEVNRPWKLIAGNHKWHARVKFLKTVVEGLEKGVDVSVPAIDKNLVKLMSEELMKKN</sequence>
<dbReference type="InterPro" id="IPR016898">
    <property type="entry name" value="Polyphosphate_phosphotransfera"/>
</dbReference>
<evidence type="ECO:0000256" key="3">
    <source>
        <dbReference type="ARBA" id="ARBA00022777"/>
    </source>
</evidence>
<evidence type="ECO:0000313" key="5">
    <source>
        <dbReference type="EMBL" id="REG81975.1"/>
    </source>
</evidence>
<dbReference type="PIRSF" id="PIRSF028756">
    <property type="entry name" value="PPK2_prd"/>
    <property type="match status" value="1"/>
</dbReference>
<dbReference type="Gene3D" id="3.40.50.300">
    <property type="entry name" value="P-loop containing nucleotide triphosphate hydrolases"/>
    <property type="match status" value="1"/>
</dbReference>
<keyword evidence="2" id="KW-0808">Transferase</keyword>
<name>A0A3E0DHB2_9GAMM</name>
<dbReference type="GO" id="GO:0008976">
    <property type="term" value="F:polyphosphate kinase activity"/>
    <property type="evidence" value="ECO:0007669"/>
    <property type="project" value="InterPro"/>
</dbReference>
<comment type="caution">
    <text evidence="5">The sequence shown here is derived from an EMBL/GenBank/DDBJ whole genome shotgun (WGS) entry which is preliminary data.</text>
</comment>
<evidence type="ECO:0000256" key="2">
    <source>
        <dbReference type="ARBA" id="ARBA00022679"/>
    </source>
</evidence>
<keyword evidence="6" id="KW-1185">Reference proteome</keyword>
<dbReference type="InterPro" id="IPR022488">
    <property type="entry name" value="PPK2-related"/>
</dbReference>
<dbReference type="RefSeq" id="WP_115898585.1">
    <property type="nucleotide sequence ID" value="NZ_QUNG01000011.1"/>
</dbReference>
<comment type="similarity">
    <text evidence="1">Belongs to the polyphosphate kinase 2 (PPK2) family. Class I subfamily.</text>
</comment>
<dbReference type="Proteomes" id="UP000256542">
    <property type="component" value="Unassembled WGS sequence"/>
</dbReference>
<protein>
    <submittedName>
        <fullName evidence="5">Polyphosphate kinase 2 (PPK2 family)</fullName>
    </submittedName>
</protein>
<dbReference type="PANTHER" id="PTHR34383">
    <property type="entry name" value="POLYPHOSPHATE:AMP PHOSPHOTRANSFERASE-RELATED"/>
    <property type="match status" value="1"/>
</dbReference>
<evidence type="ECO:0000313" key="6">
    <source>
        <dbReference type="Proteomes" id="UP000256542"/>
    </source>
</evidence>
<dbReference type="AlphaFoldDB" id="A0A3E0DHB2"/>
<dbReference type="InterPro" id="IPR027417">
    <property type="entry name" value="P-loop_NTPase"/>
</dbReference>
<gene>
    <name evidence="5" type="ORF">DFP81_11155</name>
</gene>
<accession>A0A3E0DHB2</accession>
<dbReference type="SUPFAM" id="SSF52540">
    <property type="entry name" value="P-loop containing nucleoside triphosphate hydrolases"/>
    <property type="match status" value="1"/>
</dbReference>